<organism evidence="2 4">
    <name type="scientific">Hungatella hathewayi</name>
    <dbReference type="NCBI Taxonomy" id="154046"/>
    <lineage>
        <taxon>Bacteria</taxon>
        <taxon>Bacillati</taxon>
        <taxon>Bacillota</taxon>
        <taxon>Clostridia</taxon>
        <taxon>Lachnospirales</taxon>
        <taxon>Lachnospiraceae</taxon>
        <taxon>Hungatella</taxon>
    </lineage>
</organism>
<comment type="caution">
    <text evidence="2">The sequence shown here is derived from an EMBL/GenBank/DDBJ whole genome shotgun (WGS) entry which is preliminary data.</text>
</comment>
<reference evidence="3 4" key="1">
    <citation type="submission" date="2018-08" db="EMBL/GenBank/DDBJ databases">
        <title>A genome reference for cultivated species of the human gut microbiota.</title>
        <authorList>
            <person name="Zou Y."/>
            <person name="Xue W."/>
            <person name="Luo G."/>
        </authorList>
    </citation>
    <scope>NUCLEOTIDE SEQUENCE [LARGE SCALE GENOMIC DNA]</scope>
    <source>
        <strain evidence="1 3">AF19-13AC</strain>
        <strain evidence="2 4">TF05-11AC</strain>
    </source>
</reference>
<dbReference type="InterPro" id="IPR046710">
    <property type="entry name" value="DUF6783"/>
</dbReference>
<dbReference type="OrthoDB" id="1957369at2"/>
<protein>
    <submittedName>
        <fullName evidence="2">Uncharacterized protein</fullName>
    </submittedName>
</protein>
<dbReference type="AlphaFoldDB" id="A0A3E4TT04"/>
<dbReference type="Proteomes" id="UP000261023">
    <property type="component" value="Unassembled WGS sequence"/>
</dbReference>
<dbReference type="EMBL" id="QTJW01000020">
    <property type="protein sequence ID" value="RGD67953.1"/>
    <property type="molecule type" value="Genomic_DNA"/>
</dbReference>
<evidence type="ECO:0000313" key="3">
    <source>
        <dbReference type="Proteomes" id="UP000261023"/>
    </source>
</evidence>
<dbReference type="Proteomes" id="UP000261257">
    <property type="component" value="Unassembled WGS sequence"/>
</dbReference>
<dbReference type="EMBL" id="QSSQ01000049">
    <property type="protein sequence ID" value="RGL94786.1"/>
    <property type="molecule type" value="Genomic_DNA"/>
</dbReference>
<gene>
    <name evidence="1" type="ORF">DWX31_24670</name>
    <name evidence="2" type="ORF">DXC39_28690</name>
</gene>
<sequence length="64" mass="7189">MCLKIHFRHLHAPLCGSPRPDSVSVAHYASFIGVRPPAKCDAHLTKSNFQTHSSLLIVIHYRLL</sequence>
<evidence type="ECO:0000313" key="4">
    <source>
        <dbReference type="Proteomes" id="UP000261257"/>
    </source>
</evidence>
<proteinExistence type="predicted"/>
<name>A0A3E4TT04_9FIRM</name>
<evidence type="ECO:0000313" key="1">
    <source>
        <dbReference type="EMBL" id="RGD67953.1"/>
    </source>
</evidence>
<dbReference type="Pfam" id="PF20574">
    <property type="entry name" value="DUF6783"/>
    <property type="match status" value="1"/>
</dbReference>
<evidence type="ECO:0000313" key="2">
    <source>
        <dbReference type="EMBL" id="RGL94786.1"/>
    </source>
</evidence>
<accession>A0A3E4TT04</accession>